<dbReference type="EMBL" id="CAKXZS010000034">
    <property type="protein sequence ID" value="CAH2405098.1"/>
    <property type="molecule type" value="Genomic_DNA"/>
</dbReference>
<protein>
    <submittedName>
        <fullName evidence="1">Uncharacterized protein</fullName>
    </submittedName>
</protein>
<dbReference type="Proteomes" id="UP001152604">
    <property type="component" value="Unassembled WGS sequence"/>
</dbReference>
<keyword evidence="2" id="KW-1185">Reference proteome</keyword>
<gene>
    <name evidence="1" type="ORF">MES4922_40060</name>
</gene>
<name>A0ABN8K6C7_9HYPH</name>
<organism evidence="1 2">
    <name type="scientific">Mesorhizobium ventifaucium</name>
    <dbReference type="NCBI Taxonomy" id="666020"/>
    <lineage>
        <taxon>Bacteria</taxon>
        <taxon>Pseudomonadati</taxon>
        <taxon>Pseudomonadota</taxon>
        <taxon>Alphaproteobacteria</taxon>
        <taxon>Hyphomicrobiales</taxon>
        <taxon>Phyllobacteriaceae</taxon>
        <taxon>Mesorhizobium</taxon>
    </lineage>
</organism>
<proteinExistence type="predicted"/>
<sequence length="86" mass="9705">MSLLHENFGRLCVSAGRFGIQKSRINKDPAEFDWKCLLRLTSRGEHSRALMGGERAQEMIHICAHHAQETSIYFATLACKMTQAVV</sequence>
<reference evidence="1" key="1">
    <citation type="submission" date="2022-03" db="EMBL/GenBank/DDBJ databases">
        <authorList>
            <person name="Brunel B."/>
        </authorList>
    </citation>
    <scope>NUCLEOTIDE SEQUENCE</scope>
    <source>
        <strain evidence="1">STM4922sample</strain>
    </source>
</reference>
<evidence type="ECO:0000313" key="2">
    <source>
        <dbReference type="Proteomes" id="UP001152604"/>
    </source>
</evidence>
<accession>A0ABN8K6C7</accession>
<evidence type="ECO:0000313" key="1">
    <source>
        <dbReference type="EMBL" id="CAH2405098.1"/>
    </source>
</evidence>
<comment type="caution">
    <text evidence="1">The sequence shown here is derived from an EMBL/GenBank/DDBJ whole genome shotgun (WGS) entry which is preliminary data.</text>
</comment>